<keyword evidence="2" id="KW-1185">Reference proteome</keyword>
<organism evidence="1 2">
    <name type="scientific">Haemonchus placei</name>
    <name type="common">Barber's pole worm</name>
    <dbReference type="NCBI Taxonomy" id="6290"/>
    <lineage>
        <taxon>Eukaryota</taxon>
        <taxon>Metazoa</taxon>
        <taxon>Ecdysozoa</taxon>
        <taxon>Nematoda</taxon>
        <taxon>Chromadorea</taxon>
        <taxon>Rhabditida</taxon>
        <taxon>Rhabditina</taxon>
        <taxon>Rhabditomorpha</taxon>
        <taxon>Strongyloidea</taxon>
        <taxon>Trichostrongylidae</taxon>
        <taxon>Haemonchus</taxon>
    </lineage>
</organism>
<sequence>MSGIDSTPVTRTTFEGASATGVTLLHSITRTRMMYFPAVCPK</sequence>
<proteinExistence type="predicted"/>
<evidence type="ECO:0000313" key="2">
    <source>
        <dbReference type="Proteomes" id="UP000268014"/>
    </source>
</evidence>
<dbReference type="AlphaFoldDB" id="A0A3P8AC98"/>
<evidence type="ECO:0000313" key="1">
    <source>
        <dbReference type="EMBL" id="VDO59045.1"/>
    </source>
</evidence>
<reference evidence="1 2" key="1">
    <citation type="submission" date="2018-11" db="EMBL/GenBank/DDBJ databases">
        <authorList>
            <consortium name="Pathogen Informatics"/>
        </authorList>
    </citation>
    <scope>NUCLEOTIDE SEQUENCE [LARGE SCALE GENOMIC DNA]</scope>
    <source>
        <strain evidence="1 2">MHpl1</strain>
    </source>
</reference>
<dbReference type="Proteomes" id="UP000268014">
    <property type="component" value="Unassembled WGS sequence"/>
</dbReference>
<accession>A0A3P8AC98</accession>
<gene>
    <name evidence="1" type="ORF">HPLM_LOCUS16173</name>
</gene>
<dbReference type="EMBL" id="UZAF01019306">
    <property type="protein sequence ID" value="VDO59045.1"/>
    <property type="molecule type" value="Genomic_DNA"/>
</dbReference>
<name>A0A3P8AC98_HAEPC</name>
<protein>
    <submittedName>
        <fullName evidence="1">Uncharacterized protein</fullName>
    </submittedName>
</protein>